<dbReference type="RefSeq" id="WP_188127682.1">
    <property type="nucleotide sequence ID" value="NZ_FQVK01000003.1"/>
</dbReference>
<dbReference type="Proteomes" id="UP000325134">
    <property type="component" value="Unassembled WGS sequence"/>
</dbReference>
<dbReference type="EMBL" id="FQVK01000003">
    <property type="protein sequence ID" value="SHE52361.1"/>
    <property type="molecule type" value="Genomic_DNA"/>
</dbReference>
<evidence type="ECO:0000313" key="2">
    <source>
        <dbReference type="EMBL" id="SHE52361.1"/>
    </source>
</evidence>
<feature type="transmembrane region" description="Helical" evidence="1">
    <location>
        <begin position="138"/>
        <end position="155"/>
    </location>
</feature>
<evidence type="ECO:0000313" key="3">
    <source>
        <dbReference type="Proteomes" id="UP000325134"/>
    </source>
</evidence>
<reference evidence="2 3" key="1">
    <citation type="submission" date="2016-11" db="EMBL/GenBank/DDBJ databases">
        <authorList>
            <person name="Varghese N."/>
            <person name="Submissions S."/>
        </authorList>
    </citation>
    <scope>NUCLEOTIDE SEQUENCE [LARGE SCALE GENOMIC DNA]</scope>
    <source>
        <strain evidence="2 3">DSM 29341</strain>
    </source>
</reference>
<sequence length="180" mass="19959">MNQYLCPDFHLPWALNVVAMALPIVWLGHQWRRYQAGWSLGLAAWVPLLIFGVGYLTAAWFEMSPQMRMKRADYGWPLITLGAAVAVTILLGFTSKQITRIPVGAKLFGVFGTASMTIMYIHQPIQLAMKDMGLASDYLRLPITLGLSLAVHHMLNRTQLTQRLFLGRTRSGAPGTSAAS</sequence>
<feature type="transmembrane region" description="Helical" evidence="1">
    <location>
        <begin position="40"/>
        <end position="62"/>
    </location>
</feature>
<proteinExistence type="predicted"/>
<feature type="transmembrane region" description="Helical" evidence="1">
    <location>
        <begin position="74"/>
        <end position="93"/>
    </location>
</feature>
<feature type="transmembrane region" description="Helical" evidence="1">
    <location>
        <begin position="105"/>
        <end position="123"/>
    </location>
</feature>
<evidence type="ECO:0000256" key="1">
    <source>
        <dbReference type="SAM" id="Phobius"/>
    </source>
</evidence>
<keyword evidence="3" id="KW-1185">Reference proteome</keyword>
<organism evidence="2 3">
    <name type="scientific">Ruegeria intermedia</name>
    <dbReference type="NCBI Taxonomy" id="996115"/>
    <lineage>
        <taxon>Bacteria</taxon>
        <taxon>Pseudomonadati</taxon>
        <taxon>Pseudomonadota</taxon>
        <taxon>Alphaproteobacteria</taxon>
        <taxon>Rhodobacterales</taxon>
        <taxon>Roseobacteraceae</taxon>
        <taxon>Ruegeria</taxon>
    </lineage>
</organism>
<protein>
    <recommendedName>
        <fullName evidence="4">Acyltransferase family protein</fullName>
    </recommendedName>
</protein>
<dbReference type="AlphaFoldDB" id="A0A1M4U694"/>
<accession>A0A1M4U694</accession>
<keyword evidence="1" id="KW-0472">Membrane</keyword>
<gene>
    <name evidence="2" type="ORF">SAMN05444279_103202</name>
</gene>
<evidence type="ECO:0008006" key="4">
    <source>
        <dbReference type="Google" id="ProtNLM"/>
    </source>
</evidence>
<name>A0A1M4U694_9RHOB</name>
<feature type="transmembrane region" description="Helical" evidence="1">
    <location>
        <begin position="12"/>
        <end position="28"/>
    </location>
</feature>
<keyword evidence="1" id="KW-0812">Transmembrane</keyword>
<keyword evidence="1" id="KW-1133">Transmembrane helix</keyword>